<organism evidence="2 3">
    <name type="scientific">Calothrix parietina FACHB-288</name>
    <dbReference type="NCBI Taxonomy" id="2692896"/>
    <lineage>
        <taxon>Bacteria</taxon>
        <taxon>Bacillati</taxon>
        <taxon>Cyanobacteriota</taxon>
        <taxon>Cyanophyceae</taxon>
        <taxon>Nostocales</taxon>
        <taxon>Calotrichaceae</taxon>
        <taxon>Calothrix</taxon>
    </lineage>
</organism>
<comment type="caution">
    <text evidence="2">The sequence shown here is derived from an EMBL/GenBank/DDBJ whole genome shotgun (WGS) entry which is preliminary data.</text>
</comment>
<feature type="domain" description="Peptidoglycan binding-like" evidence="1">
    <location>
        <begin position="122"/>
        <end position="174"/>
    </location>
</feature>
<reference evidence="2 3" key="1">
    <citation type="journal article" date="2020" name="ISME J.">
        <title>Comparative genomics reveals insights into cyanobacterial evolution and habitat adaptation.</title>
        <authorList>
            <person name="Chen M.Y."/>
            <person name="Teng W.K."/>
            <person name="Zhao L."/>
            <person name="Hu C.X."/>
            <person name="Zhou Y.K."/>
            <person name="Han B.P."/>
            <person name="Song L.R."/>
            <person name="Shu W.S."/>
        </authorList>
    </citation>
    <scope>NUCLEOTIDE SEQUENCE [LARGE SCALE GENOMIC DNA]</scope>
    <source>
        <strain evidence="2 3">FACHB-288</strain>
    </source>
</reference>
<gene>
    <name evidence="2" type="ORF">H6G24_14990</name>
</gene>
<dbReference type="InterPro" id="IPR002477">
    <property type="entry name" value="Peptidoglycan-bd-like"/>
</dbReference>
<keyword evidence="3" id="KW-1185">Reference proteome</keyword>
<dbReference type="EMBL" id="JACJQH010000021">
    <property type="protein sequence ID" value="MBD2196792.1"/>
    <property type="molecule type" value="Genomic_DNA"/>
</dbReference>
<evidence type="ECO:0000313" key="2">
    <source>
        <dbReference type="EMBL" id="MBD2196792.1"/>
    </source>
</evidence>
<sequence>MSEIGLLMTGLVTTGQVYLLDIPEQQTLHEENEIQNFIQSQSLQVVSTAQITPPEFIETDGNSLSQPLSSQVQQEHLLKELDRNLIGYPRSVIADSLIVKARVKNYNSQTLPILRFGSSGISVKVLQKLLIANGYGMRIDGIFGPLTEAAVKAFQNRRSLLVDGIVGQRTWRELTL</sequence>
<dbReference type="RefSeq" id="WP_190542605.1">
    <property type="nucleotide sequence ID" value="NZ_CAWPNO010000053.1"/>
</dbReference>
<name>A0ABR8AE26_9CYAN</name>
<dbReference type="Pfam" id="PF01471">
    <property type="entry name" value="PG_binding_1"/>
    <property type="match status" value="1"/>
</dbReference>
<dbReference type="SUPFAM" id="SSF47090">
    <property type="entry name" value="PGBD-like"/>
    <property type="match status" value="1"/>
</dbReference>
<dbReference type="Proteomes" id="UP000658514">
    <property type="component" value="Unassembled WGS sequence"/>
</dbReference>
<evidence type="ECO:0000259" key="1">
    <source>
        <dbReference type="Pfam" id="PF01471"/>
    </source>
</evidence>
<protein>
    <submittedName>
        <fullName evidence="2">Peptidoglycan-binding protein</fullName>
    </submittedName>
</protein>
<dbReference type="Gene3D" id="1.10.101.10">
    <property type="entry name" value="PGBD-like superfamily/PGBD"/>
    <property type="match status" value="1"/>
</dbReference>
<accession>A0ABR8AE26</accession>
<evidence type="ECO:0000313" key="3">
    <source>
        <dbReference type="Proteomes" id="UP000658514"/>
    </source>
</evidence>
<dbReference type="InterPro" id="IPR036365">
    <property type="entry name" value="PGBD-like_sf"/>
</dbReference>
<proteinExistence type="predicted"/>
<dbReference type="InterPro" id="IPR036366">
    <property type="entry name" value="PGBDSf"/>
</dbReference>